<dbReference type="RefSeq" id="WP_063235229.1">
    <property type="nucleotide sequence ID" value="NZ_BCVO01000022.1"/>
</dbReference>
<dbReference type="NCBIfam" id="TIGR03093">
    <property type="entry name" value="SASP_sspL"/>
    <property type="match status" value="1"/>
</dbReference>
<evidence type="ECO:0000256" key="1">
    <source>
        <dbReference type="NCBIfam" id="TIGR03093"/>
    </source>
</evidence>
<dbReference type="AlphaFoldDB" id="A0A223EJX9"/>
<evidence type="ECO:0000313" key="3">
    <source>
        <dbReference type="EMBL" id="ASS95557.1"/>
    </source>
</evidence>
<dbReference type="OrthoDB" id="2706737at2"/>
<dbReference type="EMBL" id="CP017704">
    <property type="protein sequence ID" value="ASS95557.1"/>
    <property type="molecule type" value="Genomic_DNA"/>
</dbReference>
<gene>
    <name evidence="3" type="ORF">BS1321_17560</name>
</gene>
<dbReference type="Proteomes" id="UP000214618">
    <property type="component" value="Chromosome"/>
</dbReference>
<dbReference type="GeneID" id="56474570"/>
<protein>
    <recommendedName>
        <fullName evidence="1">Small, acid-soluble spore protein L</fullName>
    </recommendedName>
</protein>
<reference evidence="3 4" key="1">
    <citation type="submission" date="2016-10" db="EMBL/GenBank/DDBJ databases">
        <title>The whole genome sequencing and assembly of Bacillus simplex DSM 1321 strain.</title>
        <authorList>
            <person name="Park M.-K."/>
            <person name="Lee Y.-J."/>
            <person name="Yi H."/>
            <person name="Bahn Y.-S."/>
            <person name="Kim J.F."/>
            <person name="Lee D.-W."/>
        </authorList>
    </citation>
    <scope>NUCLEOTIDE SEQUENCE [LARGE SCALE GENOMIC DNA]</scope>
    <source>
        <strain evidence="3 4">DSM 1321</strain>
    </source>
</reference>
<evidence type="ECO:0000313" key="4">
    <source>
        <dbReference type="Proteomes" id="UP000214618"/>
    </source>
</evidence>
<accession>A0A223EJX9</accession>
<sequence length="44" mass="4769">MSKKTAGRGRIAPSVNPQGHGKDVEFSTEPKSELENKAKKSNTK</sequence>
<organism evidence="3 4">
    <name type="scientific">Peribacillus simplex NBRC 15720 = DSM 1321</name>
    <dbReference type="NCBI Taxonomy" id="1349754"/>
    <lineage>
        <taxon>Bacteria</taxon>
        <taxon>Bacillati</taxon>
        <taxon>Bacillota</taxon>
        <taxon>Bacilli</taxon>
        <taxon>Bacillales</taxon>
        <taxon>Bacillaceae</taxon>
        <taxon>Peribacillus</taxon>
    </lineage>
</organism>
<proteinExistence type="predicted"/>
<feature type="compositionally biased region" description="Basic and acidic residues" evidence="2">
    <location>
        <begin position="20"/>
        <end position="38"/>
    </location>
</feature>
<evidence type="ECO:0000256" key="2">
    <source>
        <dbReference type="SAM" id="MobiDB-lite"/>
    </source>
</evidence>
<feature type="region of interest" description="Disordered" evidence="2">
    <location>
        <begin position="1"/>
        <end position="44"/>
    </location>
</feature>
<name>A0A223EJX9_9BACI</name>
<dbReference type="InterPro" id="IPR017526">
    <property type="entry name" value="SASP_SspL"/>
</dbReference>